<dbReference type="Pfam" id="PF02581">
    <property type="entry name" value="TMP-TENI"/>
    <property type="match status" value="1"/>
</dbReference>
<protein>
    <recommendedName>
        <fullName evidence="13">8-oxo-dGTP diphosphatase</fullName>
        <ecNumber evidence="12">3.6.1.55</ecNumber>
    </recommendedName>
    <alternativeName>
        <fullName evidence="16">7,8-dihydro-8-oxoguanine-triphosphatase</fullName>
    </alternativeName>
    <alternativeName>
        <fullName evidence="15">Mutator protein MutT</fullName>
    </alternativeName>
    <alternativeName>
        <fullName evidence="14">dGTP pyrophosphohydrolase</fullName>
    </alternativeName>
</protein>
<evidence type="ECO:0000256" key="12">
    <source>
        <dbReference type="ARBA" id="ARBA00038905"/>
    </source>
</evidence>
<dbReference type="InterPro" id="IPR000086">
    <property type="entry name" value="NUDIX_hydrolase_dom"/>
</dbReference>
<dbReference type="SUPFAM" id="SSF55811">
    <property type="entry name" value="Nudix"/>
    <property type="match status" value="1"/>
</dbReference>
<dbReference type="GO" id="GO:0009228">
    <property type="term" value="P:thiamine biosynthetic process"/>
    <property type="evidence" value="ECO:0007669"/>
    <property type="project" value="UniProtKB-KW"/>
</dbReference>
<accession>A0A831S079</accession>
<comment type="similarity">
    <text evidence="2">Belongs to the Nudix hydrolase family.</text>
</comment>
<dbReference type="NCBIfam" id="NF006530">
    <property type="entry name" value="PRK08999.1"/>
    <property type="match status" value="1"/>
</dbReference>
<keyword evidence="3" id="KW-0515">Mutator protein</keyword>
<evidence type="ECO:0000256" key="18">
    <source>
        <dbReference type="PIRSR" id="PIRSR603561-2"/>
    </source>
</evidence>
<feature type="binding site" evidence="17">
    <location>
        <begin position="34"/>
        <end position="37"/>
    </location>
    <ligand>
        <name>8-oxo-dGTP</name>
        <dbReference type="ChEBI" id="CHEBI:77896"/>
    </ligand>
</feature>
<evidence type="ECO:0000256" key="2">
    <source>
        <dbReference type="ARBA" id="ARBA00005582"/>
    </source>
</evidence>
<comment type="cofactor">
    <cofactor evidence="1 18">
        <name>Mg(2+)</name>
        <dbReference type="ChEBI" id="CHEBI:18420"/>
    </cofactor>
</comment>
<dbReference type="GO" id="GO:0035539">
    <property type="term" value="F:8-oxo-7,8-dihydrodeoxyguanosine triphosphate pyrophosphatase activity"/>
    <property type="evidence" value="ECO:0007669"/>
    <property type="project" value="UniProtKB-EC"/>
</dbReference>
<dbReference type="AlphaFoldDB" id="A0A831S079"/>
<dbReference type="PANTHER" id="PTHR47707">
    <property type="entry name" value="8-OXO-DGTP DIPHOSPHATASE"/>
    <property type="match status" value="1"/>
</dbReference>
<dbReference type="FunFam" id="3.90.79.10:FF:000014">
    <property type="entry name" value="8-oxo-dGTP diphosphatase MutT"/>
    <property type="match status" value="1"/>
</dbReference>
<keyword evidence="6" id="KW-0227">DNA damage</keyword>
<dbReference type="InterPro" id="IPR020084">
    <property type="entry name" value="NUDIX_hydrolase_CS"/>
</dbReference>
<dbReference type="EMBL" id="DRLF01000386">
    <property type="protein sequence ID" value="HEC07403.1"/>
    <property type="molecule type" value="Genomic_DNA"/>
</dbReference>
<dbReference type="GO" id="GO:0006281">
    <property type="term" value="P:DNA repair"/>
    <property type="evidence" value="ECO:0007669"/>
    <property type="project" value="UniProtKB-KW"/>
</dbReference>
<feature type="domain" description="Nudix hydrolase" evidence="19">
    <location>
        <begin position="3"/>
        <end position="130"/>
    </location>
</feature>
<name>A0A831S079_9GAMM</name>
<evidence type="ECO:0000256" key="15">
    <source>
        <dbReference type="ARBA" id="ARBA00041979"/>
    </source>
</evidence>
<gene>
    <name evidence="20" type="ORF">ENJ12_11150</name>
</gene>
<keyword evidence="9" id="KW-0234">DNA repair</keyword>
<dbReference type="InterPro" id="IPR015797">
    <property type="entry name" value="NUDIX_hydrolase-like_dom_sf"/>
</dbReference>
<evidence type="ECO:0000256" key="10">
    <source>
        <dbReference type="ARBA" id="ARBA00035861"/>
    </source>
</evidence>
<dbReference type="Gene3D" id="3.90.79.10">
    <property type="entry name" value="Nucleoside Triphosphate Pyrophosphohydrolase"/>
    <property type="match status" value="1"/>
</dbReference>
<evidence type="ECO:0000256" key="5">
    <source>
        <dbReference type="ARBA" id="ARBA00022723"/>
    </source>
</evidence>
<keyword evidence="8 18" id="KW-0460">Magnesium</keyword>
<comment type="caution">
    <text evidence="20">The sequence shown here is derived from an EMBL/GenBank/DDBJ whole genome shotgun (WGS) entry which is preliminary data.</text>
</comment>
<keyword evidence="5 18" id="KW-0479">Metal-binding</keyword>
<dbReference type="GO" id="GO:0046872">
    <property type="term" value="F:metal ion binding"/>
    <property type="evidence" value="ECO:0007669"/>
    <property type="project" value="UniProtKB-KW"/>
</dbReference>
<dbReference type="InterPro" id="IPR029119">
    <property type="entry name" value="MutY_C"/>
</dbReference>
<dbReference type="NCBIfam" id="TIGR00586">
    <property type="entry name" value="mutt"/>
    <property type="match status" value="1"/>
</dbReference>
<reference evidence="20" key="1">
    <citation type="journal article" date="2020" name="mSystems">
        <title>Genome- and Community-Level Interaction Insights into Carbon Utilization and Element Cycling Functions of Hydrothermarchaeota in Hydrothermal Sediment.</title>
        <authorList>
            <person name="Zhou Z."/>
            <person name="Liu Y."/>
            <person name="Xu W."/>
            <person name="Pan J."/>
            <person name="Luo Z.H."/>
            <person name="Li M."/>
        </authorList>
    </citation>
    <scope>NUCLEOTIDE SEQUENCE [LARGE SCALE GENOMIC DNA]</scope>
    <source>
        <strain evidence="20">HyVt-458</strain>
    </source>
</reference>
<evidence type="ECO:0000256" key="6">
    <source>
        <dbReference type="ARBA" id="ARBA00022763"/>
    </source>
</evidence>
<proteinExistence type="inferred from homology"/>
<dbReference type="Proteomes" id="UP000886339">
    <property type="component" value="Unassembled WGS sequence"/>
</dbReference>
<evidence type="ECO:0000256" key="1">
    <source>
        <dbReference type="ARBA" id="ARBA00001946"/>
    </source>
</evidence>
<dbReference type="EC" id="3.6.1.55" evidence="12"/>
<evidence type="ECO:0000256" key="11">
    <source>
        <dbReference type="ARBA" id="ARBA00036904"/>
    </source>
</evidence>
<evidence type="ECO:0000256" key="7">
    <source>
        <dbReference type="ARBA" id="ARBA00022801"/>
    </source>
</evidence>
<evidence type="ECO:0000313" key="20">
    <source>
        <dbReference type="EMBL" id="HEC07403.1"/>
    </source>
</evidence>
<keyword evidence="7 20" id="KW-0378">Hydrolase</keyword>
<sequence length="314" mass="34435">MPVVHVAAGVLIDNQEKVLLARRSADSHQGGLWEFPGGKLEPGEQCREALSRELEEELGIQVRSCRPLIRVAHRYPDREVILHTWLVTDWEGDPRGREGQPLSWVPLEELQDWSMPAADLPILRALDLPDTYLITPPGSDDPALFLKQLRRALAGGISLVQFRVFGLPLTQHEALARQACRLCEEYGARMLVNGSLELALAVGAHGIHLDRRRLAALADRNGYEGMLLAASCHNASELAQARAVGVDFAVLSPVLPTLSHPDAEILGWQGFQHLCKNCSVPVYALGGMSPDLLEQSWRQGGQGIAGIRGLWPST</sequence>
<feature type="binding site" evidence="18">
    <location>
        <position position="37"/>
    </location>
    <ligand>
        <name>Mg(2+)</name>
        <dbReference type="ChEBI" id="CHEBI:18420"/>
    </ligand>
</feature>
<dbReference type="PRINTS" id="PR00502">
    <property type="entry name" value="NUDIXFAMILY"/>
</dbReference>
<dbReference type="CDD" id="cd03425">
    <property type="entry name" value="NUDIX_MutT_NudA_like"/>
    <property type="match status" value="1"/>
</dbReference>
<dbReference type="InterPro" id="IPR013785">
    <property type="entry name" value="Aldolase_TIM"/>
</dbReference>
<dbReference type="SUPFAM" id="SSF51391">
    <property type="entry name" value="Thiamin phosphate synthase"/>
    <property type="match status" value="1"/>
</dbReference>
<dbReference type="GO" id="GO:0008413">
    <property type="term" value="F:8-oxo-7,8-dihydroguanosine triphosphate pyrophosphatase activity"/>
    <property type="evidence" value="ECO:0007669"/>
    <property type="project" value="InterPro"/>
</dbReference>
<dbReference type="CDD" id="cd00564">
    <property type="entry name" value="TMP_TenI"/>
    <property type="match status" value="1"/>
</dbReference>
<dbReference type="InterPro" id="IPR003561">
    <property type="entry name" value="Mutator_MutT"/>
</dbReference>
<organism evidence="20">
    <name type="scientific">Thiolapillus brandeum</name>
    <dbReference type="NCBI Taxonomy" id="1076588"/>
    <lineage>
        <taxon>Bacteria</taxon>
        <taxon>Pseudomonadati</taxon>
        <taxon>Pseudomonadota</taxon>
        <taxon>Gammaproteobacteria</taxon>
        <taxon>Chromatiales</taxon>
        <taxon>Sedimenticolaceae</taxon>
        <taxon>Thiolapillus</taxon>
    </lineage>
</organism>
<dbReference type="Gene3D" id="3.20.20.70">
    <property type="entry name" value="Aldolase class I"/>
    <property type="match status" value="1"/>
</dbReference>
<feature type="binding site" evidence="17">
    <location>
        <position position="23"/>
    </location>
    <ligand>
        <name>8-oxo-dGTP</name>
        <dbReference type="ChEBI" id="CHEBI:77896"/>
    </ligand>
</feature>
<evidence type="ECO:0000256" key="9">
    <source>
        <dbReference type="ARBA" id="ARBA00023204"/>
    </source>
</evidence>
<dbReference type="GO" id="GO:0006260">
    <property type="term" value="P:DNA replication"/>
    <property type="evidence" value="ECO:0007669"/>
    <property type="project" value="UniProtKB-KW"/>
</dbReference>
<comment type="catalytic activity">
    <reaction evidence="11">
        <text>8-oxo-GTP + H2O = 8-oxo-GMP + diphosphate + H(+)</text>
        <dbReference type="Rhea" id="RHEA:67616"/>
        <dbReference type="ChEBI" id="CHEBI:15377"/>
        <dbReference type="ChEBI" id="CHEBI:15378"/>
        <dbReference type="ChEBI" id="CHEBI:33019"/>
        <dbReference type="ChEBI" id="CHEBI:143553"/>
        <dbReference type="ChEBI" id="CHEBI:145694"/>
    </reaction>
</comment>
<evidence type="ECO:0000256" key="8">
    <source>
        <dbReference type="ARBA" id="ARBA00022842"/>
    </source>
</evidence>
<evidence type="ECO:0000256" key="16">
    <source>
        <dbReference type="ARBA" id="ARBA00042798"/>
    </source>
</evidence>
<dbReference type="InterPro" id="IPR020476">
    <property type="entry name" value="Nudix_hydrolase"/>
</dbReference>
<dbReference type="PROSITE" id="PS51462">
    <property type="entry name" value="NUDIX"/>
    <property type="match status" value="1"/>
</dbReference>
<dbReference type="GO" id="GO:0044716">
    <property type="term" value="F:8-oxo-GDP phosphatase activity"/>
    <property type="evidence" value="ECO:0007669"/>
    <property type="project" value="TreeGrafter"/>
</dbReference>
<keyword evidence="4" id="KW-0235">DNA replication</keyword>
<dbReference type="GO" id="GO:0044715">
    <property type="term" value="F:8-oxo-dGDP phosphatase activity"/>
    <property type="evidence" value="ECO:0007669"/>
    <property type="project" value="TreeGrafter"/>
</dbReference>
<evidence type="ECO:0000259" key="19">
    <source>
        <dbReference type="PROSITE" id="PS51462"/>
    </source>
</evidence>
<dbReference type="InterPro" id="IPR036206">
    <property type="entry name" value="ThiamineP_synth_sf"/>
</dbReference>
<evidence type="ECO:0000256" key="3">
    <source>
        <dbReference type="ARBA" id="ARBA00022457"/>
    </source>
</evidence>
<evidence type="ECO:0000256" key="13">
    <source>
        <dbReference type="ARBA" id="ARBA00040794"/>
    </source>
</evidence>
<dbReference type="Pfam" id="PF14815">
    <property type="entry name" value="NUDIX_4"/>
    <property type="match status" value="1"/>
</dbReference>
<dbReference type="PANTHER" id="PTHR47707:SF1">
    <property type="entry name" value="NUDIX HYDROLASE FAMILY PROTEIN"/>
    <property type="match status" value="1"/>
</dbReference>
<comment type="catalytic activity">
    <reaction evidence="10">
        <text>8-oxo-dGTP + H2O = 8-oxo-dGMP + diphosphate + H(+)</text>
        <dbReference type="Rhea" id="RHEA:31575"/>
        <dbReference type="ChEBI" id="CHEBI:15377"/>
        <dbReference type="ChEBI" id="CHEBI:15378"/>
        <dbReference type="ChEBI" id="CHEBI:33019"/>
        <dbReference type="ChEBI" id="CHEBI:63224"/>
        <dbReference type="ChEBI" id="CHEBI:77896"/>
        <dbReference type="EC" id="3.6.1.55"/>
    </reaction>
</comment>
<feature type="binding site" evidence="17">
    <location>
        <position position="28"/>
    </location>
    <ligand>
        <name>8-oxo-dGTP</name>
        <dbReference type="ChEBI" id="CHEBI:77896"/>
    </ligand>
</feature>
<evidence type="ECO:0000256" key="14">
    <source>
        <dbReference type="ARBA" id="ARBA00041592"/>
    </source>
</evidence>
<evidence type="ECO:0000256" key="4">
    <source>
        <dbReference type="ARBA" id="ARBA00022705"/>
    </source>
</evidence>
<dbReference type="PROSITE" id="PS00893">
    <property type="entry name" value="NUDIX_BOX"/>
    <property type="match status" value="1"/>
</dbReference>
<feature type="binding site" evidence="18">
    <location>
        <position position="57"/>
    </location>
    <ligand>
        <name>Mg(2+)</name>
        <dbReference type="ChEBI" id="CHEBI:18420"/>
    </ligand>
</feature>
<evidence type="ECO:0000256" key="17">
    <source>
        <dbReference type="PIRSR" id="PIRSR603561-1"/>
    </source>
</evidence>
<dbReference type="InterPro" id="IPR022998">
    <property type="entry name" value="ThiamineP_synth_TenI"/>
</dbReference>
<dbReference type="InterPro" id="IPR047127">
    <property type="entry name" value="MutT-like"/>
</dbReference>